<comment type="subcellular location">
    <subcellularLocation>
        <location evidence="1">Membrane</location>
        <topology evidence="1">Multi-pass membrane protein</topology>
    </subcellularLocation>
</comment>
<keyword evidence="4 5" id="KW-0472">Membrane</keyword>
<dbReference type="InterPro" id="IPR017500">
    <property type="entry name" value="Phage_infect_YhgE_N"/>
</dbReference>
<evidence type="ECO:0000256" key="3">
    <source>
        <dbReference type="ARBA" id="ARBA00022989"/>
    </source>
</evidence>
<evidence type="ECO:0008006" key="8">
    <source>
        <dbReference type="Google" id="ProtNLM"/>
    </source>
</evidence>
<reference evidence="6" key="2">
    <citation type="submission" date="2023-01" db="EMBL/GenBank/DDBJ databases">
        <authorList>
            <person name="Sun Q."/>
            <person name="Evtushenko L."/>
        </authorList>
    </citation>
    <scope>NUCLEOTIDE SEQUENCE</scope>
    <source>
        <strain evidence="6">VKM Ac-1958</strain>
    </source>
</reference>
<reference evidence="6" key="1">
    <citation type="journal article" date="2014" name="Int. J. Syst. Evol. Microbiol.">
        <title>Complete genome sequence of Corynebacterium casei LMG S-19264T (=DSM 44701T), isolated from a smear-ripened cheese.</title>
        <authorList>
            <consortium name="US DOE Joint Genome Institute (JGI-PGF)"/>
            <person name="Walter F."/>
            <person name="Albersmeier A."/>
            <person name="Kalinowski J."/>
            <person name="Ruckert C."/>
        </authorList>
    </citation>
    <scope>NUCLEOTIDE SEQUENCE</scope>
    <source>
        <strain evidence="6">VKM Ac-1958</strain>
    </source>
</reference>
<dbReference type="PANTHER" id="PTHR43077">
    <property type="entry name" value="TRANSPORT PERMEASE YVFS-RELATED"/>
    <property type="match status" value="1"/>
</dbReference>
<dbReference type="InterPro" id="IPR051328">
    <property type="entry name" value="T7SS_ABC-Transporter"/>
</dbReference>
<dbReference type="AlphaFoldDB" id="A0A9W6HQP2"/>
<evidence type="ECO:0000256" key="2">
    <source>
        <dbReference type="ARBA" id="ARBA00022692"/>
    </source>
</evidence>
<feature type="transmembrane region" description="Helical" evidence="5">
    <location>
        <begin position="473"/>
        <end position="493"/>
    </location>
</feature>
<proteinExistence type="predicted"/>
<evidence type="ECO:0000256" key="5">
    <source>
        <dbReference type="SAM" id="Phobius"/>
    </source>
</evidence>
<feature type="transmembrane region" description="Helical" evidence="5">
    <location>
        <begin position="514"/>
        <end position="537"/>
    </location>
</feature>
<sequence length="656" mass="63578">MTTLIERARSRRPVTWLTLLGVLLLPAALGGVLVAALQNPTERLEQMTAAIVNLDEPVTLDGQMVPLGRQLASGLVDGGDADSNLTWVISNEKDAAKGLTAGTYQAVVTIPEEFSAAATSGGQAVGGADVTPEQATIKVTTAPDGRVADGLITNQIAAVAASTMGTTLAETTLENVLVGFTTIGDQIGTAADGAGQLASGARDAATGAAAIPEGATKLADGAGQLGSGAGALASGLDTIASGTRDAQNGAAQLGAGLIGGADQLVANGIVPQELLGAAAVSQQNADLVAASAPGLATELGALAAECAADPNIPATFCGRLGTAATTAGEMVRPALTAQGAAAGTASGLSQLAAEAPTQIASSMRTAGDAANALAGGLGQLAAGVDQSAAGARELSTGAGALSSGASELSTGAATLATGLDTLATGTSDLADGLATASRELPSYADGEAANLASVIASPVAADSGDAAMFGPTAIPLLATVVLWFGGLASFIAMRAVTGSALTSRRPSAALAWRALLPAAAIGAGQGLLVALIVQIVAGYDATAWWTFAGVAMVAGVAFAAVNQALVAVFGGVGRWISALIGVIAVATGIISTVPGWLAGIAGFLPTAPASVALIGETGAGSAVVGMLVWAVLSFLATTLAVVRRRTTSAKAVLAAA</sequence>
<comment type="caution">
    <text evidence="6">The sequence shown here is derived from an EMBL/GenBank/DDBJ whole genome shotgun (WGS) entry which is preliminary data.</text>
</comment>
<evidence type="ECO:0000256" key="4">
    <source>
        <dbReference type="ARBA" id="ARBA00023136"/>
    </source>
</evidence>
<keyword evidence="3 5" id="KW-1133">Transmembrane helix</keyword>
<evidence type="ECO:0000256" key="1">
    <source>
        <dbReference type="ARBA" id="ARBA00004141"/>
    </source>
</evidence>
<feature type="transmembrane region" description="Helical" evidence="5">
    <location>
        <begin position="576"/>
        <end position="599"/>
    </location>
</feature>
<organism evidence="6 7">
    <name type="scientific">Microbacterium keratanolyticum</name>
    <dbReference type="NCBI Taxonomy" id="67574"/>
    <lineage>
        <taxon>Bacteria</taxon>
        <taxon>Bacillati</taxon>
        <taxon>Actinomycetota</taxon>
        <taxon>Actinomycetes</taxon>
        <taxon>Micrococcales</taxon>
        <taxon>Microbacteriaceae</taxon>
        <taxon>Microbacterium</taxon>
    </lineage>
</organism>
<evidence type="ECO:0000313" key="7">
    <source>
        <dbReference type="Proteomes" id="UP001142325"/>
    </source>
</evidence>
<dbReference type="NCBIfam" id="TIGR03057">
    <property type="entry name" value="xxxLxxG_by_4"/>
    <property type="match status" value="2"/>
</dbReference>
<name>A0A9W6HQP2_9MICO</name>
<dbReference type="InterPro" id="IPR023908">
    <property type="entry name" value="xxxLxxG_rpt"/>
</dbReference>
<dbReference type="EMBL" id="BSET01000001">
    <property type="protein sequence ID" value="GLK00330.1"/>
    <property type="molecule type" value="Genomic_DNA"/>
</dbReference>
<dbReference type="Gene3D" id="3.40.1710.10">
    <property type="entry name" value="abc type-2 transporter like domain"/>
    <property type="match status" value="1"/>
</dbReference>
<dbReference type="PANTHER" id="PTHR43077:SF10">
    <property type="entry name" value="TRANSPORT PERMEASE PROTEIN"/>
    <property type="match status" value="1"/>
</dbReference>
<protein>
    <recommendedName>
        <fullName evidence="8">ABC-2 family transporter protein</fullName>
    </recommendedName>
</protein>
<gene>
    <name evidence="6" type="ORF">GCM10017596_00450</name>
</gene>
<keyword evidence="2 5" id="KW-0812">Transmembrane</keyword>
<dbReference type="NCBIfam" id="TIGR03061">
    <property type="entry name" value="pip_yhgE_Nterm"/>
    <property type="match status" value="1"/>
</dbReference>
<dbReference type="RefSeq" id="WP_204938054.1">
    <property type="nucleotide sequence ID" value="NZ_BAAAUM010000001.1"/>
</dbReference>
<dbReference type="GO" id="GO:0016020">
    <property type="term" value="C:membrane"/>
    <property type="evidence" value="ECO:0007669"/>
    <property type="project" value="UniProtKB-SubCell"/>
</dbReference>
<dbReference type="Proteomes" id="UP001142325">
    <property type="component" value="Unassembled WGS sequence"/>
</dbReference>
<accession>A0A9W6HQP2</accession>
<feature type="transmembrane region" description="Helical" evidence="5">
    <location>
        <begin position="543"/>
        <end position="569"/>
    </location>
</feature>
<keyword evidence="7" id="KW-1185">Reference proteome</keyword>
<evidence type="ECO:0000313" key="6">
    <source>
        <dbReference type="EMBL" id="GLK00330.1"/>
    </source>
</evidence>
<feature type="transmembrane region" description="Helical" evidence="5">
    <location>
        <begin position="619"/>
        <end position="642"/>
    </location>
</feature>